<sequence length="54" mass="6116">MLQLTKLFSANLTMLCRKAQQTQLHFSLITVCRTKIKASIAVHGVQITLPIRSY</sequence>
<reference evidence="1" key="1">
    <citation type="submission" date="2014-09" db="EMBL/GenBank/DDBJ databases">
        <authorList>
            <person name="Magalhaes I.L.F."/>
            <person name="Oliveira U."/>
            <person name="Santos F.R."/>
            <person name="Vidigal T.H.D.A."/>
            <person name="Brescovit A.D."/>
            <person name="Santos A.J."/>
        </authorList>
    </citation>
    <scope>NUCLEOTIDE SEQUENCE</scope>
    <source>
        <tissue evidence="1">Shoot tissue taken approximately 20 cm above the soil surface</tissue>
    </source>
</reference>
<organism evidence="1">
    <name type="scientific">Arundo donax</name>
    <name type="common">Giant reed</name>
    <name type="synonym">Donax arundinaceus</name>
    <dbReference type="NCBI Taxonomy" id="35708"/>
    <lineage>
        <taxon>Eukaryota</taxon>
        <taxon>Viridiplantae</taxon>
        <taxon>Streptophyta</taxon>
        <taxon>Embryophyta</taxon>
        <taxon>Tracheophyta</taxon>
        <taxon>Spermatophyta</taxon>
        <taxon>Magnoliopsida</taxon>
        <taxon>Liliopsida</taxon>
        <taxon>Poales</taxon>
        <taxon>Poaceae</taxon>
        <taxon>PACMAD clade</taxon>
        <taxon>Arundinoideae</taxon>
        <taxon>Arundineae</taxon>
        <taxon>Arundo</taxon>
    </lineage>
</organism>
<evidence type="ECO:0000313" key="1">
    <source>
        <dbReference type="EMBL" id="JAD96175.1"/>
    </source>
</evidence>
<proteinExistence type="predicted"/>
<name>A0A0A9EE98_ARUDO</name>
<accession>A0A0A9EE98</accession>
<protein>
    <submittedName>
        <fullName evidence="1">Uncharacterized protein</fullName>
    </submittedName>
</protein>
<reference evidence="1" key="2">
    <citation type="journal article" date="2015" name="Data Brief">
        <title>Shoot transcriptome of the giant reed, Arundo donax.</title>
        <authorList>
            <person name="Barrero R.A."/>
            <person name="Guerrero F.D."/>
            <person name="Moolhuijzen P."/>
            <person name="Goolsby J.A."/>
            <person name="Tidwell J."/>
            <person name="Bellgard S.E."/>
            <person name="Bellgard M.I."/>
        </authorList>
    </citation>
    <scope>NUCLEOTIDE SEQUENCE</scope>
    <source>
        <tissue evidence="1">Shoot tissue taken approximately 20 cm above the soil surface</tissue>
    </source>
</reference>
<dbReference type="EMBL" id="GBRH01201720">
    <property type="protein sequence ID" value="JAD96175.1"/>
    <property type="molecule type" value="Transcribed_RNA"/>
</dbReference>
<dbReference type="AlphaFoldDB" id="A0A0A9EE98"/>